<evidence type="ECO:0000313" key="3">
    <source>
        <dbReference type="Proteomes" id="UP000716291"/>
    </source>
</evidence>
<dbReference type="PANTHER" id="PTHR46564">
    <property type="entry name" value="TRANSPOSASE"/>
    <property type="match status" value="1"/>
</dbReference>
<name>A0A9P6WY66_RHIOR</name>
<dbReference type="GO" id="GO:0003676">
    <property type="term" value="F:nucleic acid binding"/>
    <property type="evidence" value="ECO:0007669"/>
    <property type="project" value="InterPro"/>
</dbReference>
<evidence type="ECO:0000313" key="2">
    <source>
        <dbReference type="EMBL" id="KAG1301186.1"/>
    </source>
</evidence>
<gene>
    <name evidence="2" type="ORF">G6F64_012028</name>
</gene>
<protein>
    <recommendedName>
        <fullName evidence="1">Tc1-like transposase DDE domain-containing protein</fullName>
    </recommendedName>
</protein>
<dbReference type="AlphaFoldDB" id="A0A9P6WY66"/>
<dbReference type="EMBL" id="JAANQT010003300">
    <property type="protein sequence ID" value="KAG1301186.1"/>
    <property type="molecule type" value="Genomic_DNA"/>
</dbReference>
<sequence>MQNKDKGGTSTNHYFNFMAATLDVLDRHEQFKGHYIVMDNDPIHTHVDIQKFIEQRGYDYIYLPSYSPELNPIEQFWSV</sequence>
<dbReference type="Proteomes" id="UP000716291">
    <property type="component" value="Unassembled WGS sequence"/>
</dbReference>
<reference evidence="2" key="1">
    <citation type="journal article" date="2020" name="Microb. Genom.">
        <title>Genetic diversity of clinical and environmental Mucorales isolates obtained from an investigation of mucormycosis cases among solid organ transplant recipients.</title>
        <authorList>
            <person name="Nguyen M.H."/>
            <person name="Kaul D."/>
            <person name="Muto C."/>
            <person name="Cheng S.J."/>
            <person name="Richter R.A."/>
            <person name="Bruno V.M."/>
            <person name="Liu G."/>
            <person name="Beyhan S."/>
            <person name="Sundermann A.J."/>
            <person name="Mounaud S."/>
            <person name="Pasculle A.W."/>
            <person name="Nierman W.C."/>
            <person name="Driscoll E."/>
            <person name="Cumbie R."/>
            <person name="Clancy C.J."/>
            <person name="Dupont C.L."/>
        </authorList>
    </citation>
    <scope>NUCLEOTIDE SEQUENCE</scope>
    <source>
        <strain evidence="2">GL11</strain>
    </source>
</reference>
<feature type="domain" description="Tc1-like transposase DDE" evidence="1">
    <location>
        <begin position="23"/>
        <end position="79"/>
    </location>
</feature>
<accession>A0A9P6WY66</accession>
<dbReference type="InterPro" id="IPR038717">
    <property type="entry name" value="Tc1-like_DDE_dom"/>
</dbReference>
<comment type="caution">
    <text evidence="2">The sequence shown here is derived from an EMBL/GenBank/DDBJ whole genome shotgun (WGS) entry which is preliminary data.</text>
</comment>
<keyword evidence="3" id="KW-1185">Reference proteome</keyword>
<dbReference type="Gene3D" id="3.30.420.10">
    <property type="entry name" value="Ribonuclease H-like superfamily/Ribonuclease H"/>
    <property type="match status" value="1"/>
</dbReference>
<evidence type="ECO:0000259" key="1">
    <source>
        <dbReference type="Pfam" id="PF13358"/>
    </source>
</evidence>
<organism evidence="2 3">
    <name type="scientific">Rhizopus oryzae</name>
    <name type="common">Mucormycosis agent</name>
    <name type="synonym">Rhizopus arrhizus var. delemar</name>
    <dbReference type="NCBI Taxonomy" id="64495"/>
    <lineage>
        <taxon>Eukaryota</taxon>
        <taxon>Fungi</taxon>
        <taxon>Fungi incertae sedis</taxon>
        <taxon>Mucoromycota</taxon>
        <taxon>Mucoromycotina</taxon>
        <taxon>Mucoromycetes</taxon>
        <taxon>Mucorales</taxon>
        <taxon>Mucorineae</taxon>
        <taxon>Rhizopodaceae</taxon>
        <taxon>Rhizopus</taxon>
    </lineage>
</organism>
<proteinExistence type="predicted"/>
<dbReference type="InterPro" id="IPR036397">
    <property type="entry name" value="RNaseH_sf"/>
</dbReference>
<dbReference type="Pfam" id="PF13358">
    <property type="entry name" value="DDE_3"/>
    <property type="match status" value="1"/>
</dbReference>
<dbReference type="PANTHER" id="PTHR46564:SF1">
    <property type="entry name" value="TRANSPOSASE"/>
    <property type="match status" value="1"/>
</dbReference>